<dbReference type="NCBIfam" id="TIGR02075">
    <property type="entry name" value="pyrH_bact"/>
    <property type="match status" value="1"/>
</dbReference>
<keyword evidence="6" id="KW-0963">Cytoplasm</keyword>
<evidence type="ECO:0000256" key="7">
    <source>
        <dbReference type="ARBA" id="ARBA00022679"/>
    </source>
</evidence>
<evidence type="ECO:0000256" key="11">
    <source>
        <dbReference type="ARBA" id="ARBA00022975"/>
    </source>
</evidence>
<dbReference type="CDD" id="cd04254">
    <property type="entry name" value="AAK_UMPK-PyrH-Ec"/>
    <property type="match status" value="1"/>
</dbReference>
<sequence>MPEPKYRRVMLKISGESLKGDTPFGIDPIAVNYLAEQIGEASALGVEIAVVMGGGNIWRGEAAESRGMDRATADYAGMLATIINALALQDGLEQQGIDVRTQSALQMQAVAEPYIRRRAIRHLEKGRVVLFAAGTGNPYMTTDTASALRALEINADVLLMAKNNVDGVYDSDPNENPNAVRFGTLDYMDALNRRLDVMDSTALSLCMDNQLPIVVFNVFEPGTMGNILNGQIVGTLINGRD</sequence>
<protein>
    <recommendedName>
        <fullName evidence="5">Uridylate kinase</fullName>
        <ecNumber evidence="4">2.7.4.22</ecNumber>
    </recommendedName>
    <alternativeName>
        <fullName evidence="12">Uridine monophosphate kinase</fullName>
    </alternativeName>
</protein>
<dbReference type="PIRSF" id="PIRSF005650">
    <property type="entry name" value="Uridylate_kin"/>
    <property type="match status" value="1"/>
</dbReference>
<comment type="similarity">
    <text evidence="3">Belongs to the UMP kinase family.</text>
</comment>
<dbReference type="GO" id="GO:0005737">
    <property type="term" value="C:cytoplasm"/>
    <property type="evidence" value="ECO:0007669"/>
    <property type="project" value="UniProtKB-SubCell"/>
</dbReference>
<dbReference type="GO" id="GO:0005524">
    <property type="term" value="F:ATP binding"/>
    <property type="evidence" value="ECO:0007669"/>
    <property type="project" value="UniProtKB-KW"/>
</dbReference>
<dbReference type="GO" id="GO:0044210">
    <property type="term" value="P:'de novo' CTP biosynthetic process"/>
    <property type="evidence" value="ECO:0007669"/>
    <property type="project" value="UniProtKB-UniPathway"/>
</dbReference>
<comment type="catalytic activity">
    <reaction evidence="13">
        <text>UMP + ATP = UDP + ADP</text>
        <dbReference type="Rhea" id="RHEA:24400"/>
        <dbReference type="ChEBI" id="CHEBI:30616"/>
        <dbReference type="ChEBI" id="CHEBI:57865"/>
        <dbReference type="ChEBI" id="CHEBI:58223"/>
        <dbReference type="ChEBI" id="CHEBI:456216"/>
        <dbReference type="EC" id="2.7.4.22"/>
    </reaction>
</comment>
<feature type="domain" description="Aspartate/glutamate/uridylate kinase" evidence="14">
    <location>
        <begin position="8"/>
        <end position="217"/>
    </location>
</feature>
<evidence type="ECO:0000256" key="9">
    <source>
        <dbReference type="ARBA" id="ARBA00022777"/>
    </source>
</evidence>
<keyword evidence="7" id="KW-0808">Transferase</keyword>
<dbReference type="FunFam" id="3.40.1160.10:FF:000001">
    <property type="entry name" value="Uridylate kinase"/>
    <property type="match status" value="1"/>
</dbReference>
<dbReference type="InterPro" id="IPR001048">
    <property type="entry name" value="Asp/Glu/Uridylate_kinase"/>
</dbReference>
<evidence type="ECO:0000256" key="5">
    <source>
        <dbReference type="ARBA" id="ARBA00016403"/>
    </source>
</evidence>
<accession>A0A381VA37</accession>
<evidence type="ECO:0000256" key="6">
    <source>
        <dbReference type="ARBA" id="ARBA00022490"/>
    </source>
</evidence>
<dbReference type="HAMAP" id="MF_01220_B">
    <property type="entry name" value="PyrH_B"/>
    <property type="match status" value="1"/>
</dbReference>
<keyword evidence="9" id="KW-0418">Kinase</keyword>
<dbReference type="InterPro" id="IPR011817">
    <property type="entry name" value="Uridylate_kinase"/>
</dbReference>
<evidence type="ECO:0000256" key="8">
    <source>
        <dbReference type="ARBA" id="ARBA00022741"/>
    </source>
</evidence>
<dbReference type="InterPro" id="IPR015963">
    <property type="entry name" value="Uridylate_kinase_bac"/>
</dbReference>
<name>A0A381VA37_9ZZZZ</name>
<dbReference type="EC" id="2.7.4.22" evidence="4"/>
<evidence type="ECO:0000256" key="10">
    <source>
        <dbReference type="ARBA" id="ARBA00022840"/>
    </source>
</evidence>
<evidence type="ECO:0000313" key="15">
    <source>
        <dbReference type="EMBL" id="SVA36547.1"/>
    </source>
</evidence>
<evidence type="ECO:0000259" key="14">
    <source>
        <dbReference type="Pfam" id="PF00696"/>
    </source>
</evidence>
<dbReference type="PANTHER" id="PTHR42833:SF4">
    <property type="entry name" value="URIDYLATE KINASE PUMPKIN, CHLOROPLASTIC"/>
    <property type="match status" value="1"/>
</dbReference>
<dbReference type="EMBL" id="UINC01008109">
    <property type="protein sequence ID" value="SVA36547.1"/>
    <property type="molecule type" value="Genomic_DNA"/>
</dbReference>
<evidence type="ECO:0000256" key="3">
    <source>
        <dbReference type="ARBA" id="ARBA00007614"/>
    </source>
</evidence>
<dbReference type="Gene3D" id="3.40.1160.10">
    <property type="entry name" value="Acetylglutamate kinase-like"/>
    <property type="match status" value="1"/>
</dbReference>
<keyword evidence="8" id="KW-0547">Nucleotide-binding</keyword>
<evidence type="ECO:0000256" key="13">
    <source>
        <dbReference type="ARBA" id="ARBA00047767"/>
    </source>
</evidence>
<evidence type="ECO:0000256" key="2">
    <source>
        <dbReference type="ARBA" id="ARBA00004791"/>
    </source>
</evidence>
<comment type="pathway">
    <text evidence="2">Pyrimidine metabolism; CTP biosynthesis via de novo pathway; UDP from UMP (UMPK route): step 1/1.</text>
</comment>
<dbReference type="AlphaFoldDB" id="A0A381VA37"/>
<evidence type="ECO:0000256" key="12">
    <source>
        <dbReference type="ARBA" id="ARBA00032092"/>
    </source>
</evidence>
<keyword evidence="10" id="KW-0067">ATP-binding</keyword>
<reference evidence="15" key="1">
    <citation type="submission" date="2018-05" db="EMBL/GenBank/DDBJ databases">
        <authorList>
            <person name="Lanie J.A."/>
            <person name="Ng W.-L."/>
            <person name="Kazmierczak K.M."/>
            <person name="Andrzejewski T.M."/>
            <person name="Davidsen T.M."/>
            <person name="Wayne K.J."/>
            <person name="Tettelin H."/>
            <person name="Glass J.I."/>
            <person name="Rusch D."/>
            <person name="Podicherti R."/>
            <person name="Tsui H.-C.T."/>
            <person name="Winkler M.E."/>
        </authorList>
    </citation>
    <scope>NUCLEOTIDE SEQUENCE</scope>
</reference>
<evidence type="ECO:0000256" key="1">
    <source>
        <dbReference type="ARBA" id="ARBA00004496"/>
    </source>
</evidence>
<dbReference type="Pfam" id="PF00696">
    <property type="entry name" value="AA_kinase"/>
    <property type="match status" value="1"/>
</dbReference>
<gene>
    <name evidence="15" type="ORF">METZ01_LOCUS89401</name>
</gene>
<dbReference type="SUPFAM" id="SSF53633">
    <property type="entry name" value="Carbamate kinase-like"/>
    <property type="match status" value="1"/>
</dbReference>
<dbReference type="GO" id="GO:0033862">
    <property type="term" value="F:UMP kinase activity"/>
    <property type="evidence" value="ECO:0007669"/>
    <property type="project" value="UniProtKB-EC"/>
</dbReference>
<dbReference type="GO" id="GO:0006225">
    <property type="term" value="P:UDP biosynthetic process"/>
    <property type="evidence" value="ECO:0007669"/>
    <property type="project" value="TreeGrafter"/>
</dbReference>
<organism evidence="15">
    <name type="scientific">marine metagenome</name>
    <dbReference type="NCBI Taxonomy" id="408172"/>
    <lineage>
        <taxon>unclassified sequences</taxon>
        <taxon>metagenomes</taxon>
        <taxon>ecological metagenomes</taxon>
    </lineage>
</organism>
<dbReference type="InterPro" id="IPR036393">
    <property type="entry name" value="AceGlu_kinase-like_sf"/>
</dbReference>
<evidence type="ECO:0000256" key="4">
    <source>
        <dbReference type="ARBA" id="ARBA00012899"/>
    </source>
</evidence>
<dbReference type="PANTHER" id="PTHR42833">
    <property type="entry name" value="URIDYLATE KINASE"/>
    <property type="match status" value="1"/>
</dbReference>
<comment type="subcellular location">
    <subcellularLocation>
        <location evidence="1">Cytoplasm</location>
    </subcellularLocation>
</comment>
<dbReference type="UniPathway" id="UPA00159">
    <property type="reaction ID" value="UER00275"/>
</dbReference>
<keyword evidence="11" id="KW-0665">Pyrimidine biosynthesis</keyword>
<proteinExistence type="inferred from homology"/>